<dbReference type="InterPro" id="IPR036396">
    <property type="entry name" value="Cyt_P450_sf"/>
</dbReference>
<evidence type="ECO:0000313" key="10">
    <source>
        <dbReference type="EMBL" id="KAF2657814.1"/>
    </source>
</evidence>
<keyword evidence="6 8" id="KW-0408">Iron</keyword>
<feature type="binding site" description="axial binding residue" evidence="8">
    <location>
        <position position="449"/>
    </location>
    <ligand>
        <name>heme</name>
        <dbReference type="ChEBI" id="CHEBI:30413"/>
    </ligand>
    <ligandPart>
        <name>Fe</name>
        <dbReference type="ChEBI" id="CHEBI:18248"/>
    </ligandPart>
</feature>
<dbReference type="PRINTS" id="PR01239">
    <property type="entry name" value="EP450IICYP52"/>
</dbReference>
<dbReference type="EMBL" id="MU004321">
    <property type="protein sequence ID" value="KAF2657814.1"/>
    <property type="molecule type" value="Genomic_DNA"/>
</dbReference>
<evidence type="ECO:0000256" key="1">
    <source>
        <dbReference type="ARBA" id="ARBA00001971"/>
    </source>
</evidence>
<dbReference type="CDD" id="cd11063">
    <property type="entry name" value="CYP52"/>
    <property type="match status" value="1"/>
</dbReference>
<evidence type="ECO:0000256" key="7">
    <source>
        <dbReference type="ARBA" id="ARBA00023033"/>
    </source>
</evidence>
<dbReference type="PANTHER" id="PTHR24287">
    <property type="entry name" value="P450, PUTATIVE (EUROFUNG)-RELATED"/>
    <property type="match status" value="1"/>
</dbReference>
<evidence type="ECO:0000256" key="3">
    <source>
        <dbReference type="ARBA" id="ARBA00022617"/>
    </source>
</evidence>
<accession>A0A6A6TGS3</accession>
<sequence length="501" mass="56977">MLPAACVISLGAFLAFGPSIRHRISIFQAAKLRDCAAPPRLPSKDPIFGLDTGLVNLRWMRENRRIREIYKQVQTYGKTFESWPFGRRVITTADARNIQHVLATEHEKFGVGPVRELAQTPMTGKGIITSDGGVWAHGRSLIRPTFTRSQIADRVMIEGHVDRFLDAVDDAQRADVGVDLQPWFDRLILDASSEFTFGESFHSLSPDCSIDSQAFLDCFAYAQKGVGLRVLMGKMSFLLRDRRFWDSCRVIREYTQKHVDRALSHRRQGSQELNDKDAHEKYILIHEMAKETTDRHVLCSQLLNVFFAGRDTPAVALANIFFCLARHPEVWERIRAEVAGLQIDDLTFERLKSLRYVQHTINEALRLYPPVPNQSRGCLAPTMLPFGGEPDGPSPICVVPGDTISMPFFTLHRNPEVFEHDPQAFRPDRWKTIRPSWEYLPFGGGARHCPAQQLALYWIAYTIVRMAIKCRGIENKDEVEEFVESLKLNMESANGVKVKLV</sequence>
<keyword evidence="3 8" id="KW-0349">Heme</keyword>
<dbReference type="InterPro" id="IPR017972">
    <property type="entry name" value="Cyt_P450_CS"/>
</dbReference>
<dbReference type="Proteomes" id="UP000799324">
    <property type="component" value="Unassembled WGS sequence"/>
</dbReference>
<name>A0A6A6TGS3_9PLEO</name>
<keyword evidence="5 9" id="KW-0560">Oxidoreductase</keyword>
<keyword evidence="11" id="KW-1185">Reference proteome</keyword>
<dbReference type="PRINTS" id="PR00385">
    <property type="entry name" value="P450"/>
</dbReference>
<dbReference type="Pfam" id="PF00067">
    <property type="entry name" value="p450"/>
    <property type="match status" value="1"/>
</dbReference>
<dbReference type="PANTHER" id="PTHR24287:SF1">
    <property type="entry name" value="P450, PUTATIVE (EUROFUNG)-RELATED"/>
    <property type="match status" value="1"/>
</dbReference>
<evidence type="ECO:0000256" key="6">
    <source>
        <dbReference type="ARBA" id="ARBA00023004"/>
    </source>
</evidence>
<dbReference type="InterPro" id="IPR002974">
    <property type="entry name" value="Cyt_P450_E_CYP52_ascomycetes"/>
</dbReference>
<dbReference type="GO" id="GO:0005506">
    <property type="term" value="F:iron ion binding"/>
    <property type="evidence" value="ECO:0007669"/>
    <property type="project" value="InterPro"/>
</dbReference>
<dbReference type="InterPro" id="IPR047146">
    <property type="entry name" value="Cyt_P450_E_CYP52_fungi"/>
</dbReference>
<comment type="cofactor">
    <cofactor evidence="1 8">
        <name>heme</name>
        <dbReference type="ChEBI" id="CHEBI:30413"/>
    </cofactor>
</comment>
<dbReference type="Gene3D" id="1.10.630.10">
    <property type="entry name" value="Cytochrome P450"/>
    <property type="match status" value="1"/>
</dbReference>
<evidence type="ECO:0000256" key="9">
    <source>
        <dbReference type="RuleBase" id="RU000461"/>
    </source>
</evidence>
<protein>
    <submittedName>
        <fullName evidence="10">Cytochrome P450</fullName>
    </submittedName>
</protein>
<dbReference type="PRINTS" id="PR00464">
    <property type="entry name" value="EP450II"/>
</dbReference>
<dbReference type="GO" id="GO:0016712">
    <property type="term" value="F:oxidoreductase activity, acting on paired donors, with incorporation or reduction of molecular oxygen, reduced flavin or flavoprotein as one donor, and incorporation of one atom of oxygen"/>
    <property type="evidence" value="ECO:0007669"/>
    <property type="project" value="InterPro"/>
</dbReference>
<dbReference type="OrthoDB" id="1470350at2759"/>
<dbReference type="PROSITE" id="PS00086">
    <property type="entry name" value="CYTOCHROME_P450"/>
    <property type="match status" value="1"/>
</dbReference>
<proteinExistence type="inferred from homology"/>
<comment type="similarity">
    <text evidence="2 9">Belongs to the cytochrome P450 family.</text>
</comment>
<dbReference type="InterPro" id="IPR002402">
    <property type="entry name" value="Cyt_P450_E_grp-II"/>
</dbReference>
<keyword evidence="4 8" id="KW-0479">Metal-binding</keyword>
<keyword evidence="7 9" id="KW-0503">Monooxygenase</keyword>
<evidence type="ECO:0000256" key="4">
    <source>
        <dbReference type="ARBA" id="ARBA00022723"/>
    </source>
</evidence>
<reference evidence="10" key="1">
    <citation type="journal article" date="2020" name="Stud. Mycol.">
        <title>101 Dothideomycetes genomes: a test case for predicting lifestyles and emergence of pathogens.</title>
        <authorList>
            <person name="Haridas S."/>
            <person name="Albert R."/>
            <person name="Binder M."/>
            <person name="Bloem J."/>
            <person name="Labutti K."/>
            <person name="Salamov A."/>
            <person name="Andreopoulos B."/>
            <person name="Baker S."/>
            <person name="Barry K."/>
            <person name="Bills G."/>
            <person name="Bluhm B."/>
            <person name="Cannon C."/>
            <person name="Castanera R."/>
            <person name="Culley D."/>
            <person name="Daum C."/>
            <person name="Ezra D."/>
            <person name="Gonzalez J."/>
            <person name="Henrissat B."/>
            <person name="Kuo A."/>
            <person name="Liang C."/>
            <person name="Lipzen A."/>
            <person name="Lutzoni F."/>
            <person name="Magnuson J."/>
            <person name="Mondo S."/>
            <person name="Nolan M."/>
            <person name="Ohm R."/>
            <person name="Pangilinan J."/>
            <person name="Park H.-J."/>
            <person name="Ramirez L."/>
            <person name="Alfaro M."/>
            <person name="Sun H."/>
            <person name="Tritt A."/>
            <person name="Yoshinaga Y."/>
            <person name="Zwiers L.-H."/>
            <person name="Turgeon B."/>
            <person name="Goodwin S."/>
            <person name="Spatafora J."/>
            <person name="Crous P."/>
            <person name="Grigoriev I."/>
        </authorList>
    </citation>
    <scope>NUCLEOTIDE SEQUENCE</scope>
    <source>
        <strain evidence="10">CBS 122681</strain>
    </source>
</reference>
<dbReference type="SUPFAM" id="SSF48264">
    <property type="entry name" value="Cytochrome P450"/>
    <property type="match status" value="1"/>
</dbReference>
<dbReference type="InterPro" id="IPR001128">
    <property type="entry name" value="Cyt_P450"/>
</dbReference>
<organism evidence="10 11">
    <name type="scientific">Lophiostoma macrostomum CBS 122681</name>
    <dbReference type="NCBI Taxonomy" id="1314788"/>
    <lineage>
        <taxon>Eukaryota</taxon>
        <taxon>Fungi</taxon>
        <taxon>Dikarya</taxon>
        <taxon>Ascomycota</taxon>
        <taxon>Pezizomycotina</taxon>
        <taxon>Dothideomycetes</taxon>
        <taxon>Pleosporomycetidae</taxon>
        <taxon>Pleosporales</taxon>
        <taxon>Lophiostomataceae</taxon>
        <taxon>Lophiostoma</taxon>
    </lineage>
</organism>
<dbReference type="AlphaFoldDB" id="A0A6A6TGS3"/>
<gene>
    <name evidence="10" type="ORF">K491DRAFT_594277</name>
</gene>
<evidence type="ECO:0000256" key="8">
    <source>
        <dbReference type="PIRSR" id="PIRSR602402-1"/>
    </source>
</evidence>
<evidence type="ECO:0000256" key="2">
    <source>
        <dbReference type="ARBA" id="ARBA00010617"/>
    </source>
</evidence>
<evidence type="ECO:0000313" key="11">
    <source>
        <dbReference type="Proteomes" id="UP000799324"/>
    </source>
</evidence>
<dbReference type="GO" id="GO:0020037">
    <property type="term" value="F:heme binding"/>
    <property type="evidence" value="ECO:0007669"/>
    <property type="project" value="InterPro"/>
</dbReference>
<evidence type="ECO:0000256" key="5">
    <source>
        <dbReference type="ARBA" id="ARBA00023002"/>
    </source>
</evidence>